<dbReference type="GO" id="GO:0005634">
    <property type="term" value="C:nucleus"/>
    <property type="evidence" value="ECO:0007669"/>
    <property type="project" value="UniProtKB-SubCell"/>
</dbReference>
<gene>
    <name evidence="7" type="ORF">VNO77_05223</name>
</gene>
<dbReference type="InterPro" id="IPR003340">
    <property type="entry name" value="B3_DNA-bd"/>
</dbReference>
<keyword evidence="8" id="KW-1185">Reference proteome</keyword>
<evidence type="ECO:0008006" key="9">
    <source>
        <dbReference type="Google" id="ProtNLM"/>
    </source>
</evidence>
<reference evidence="7 8" key="1">
    <citation type="submission" date="2024-01" db="EMBL/GenBank/DDBJ databases">
        <title>The genomes of 5 underutilized Papilionoideae crops provide insights into root nodulation and disease resistanc.</title>
        <authorList>
            <person name="Jiang F."/>
        </authorList>
    </citation>
    <scope>NUCLEOTIDE SEQUENCE [LARGE SCALE GENOMIC DNA]</scope>
    <source>
        <strain evidence="7">LVBAO_FW01</strain>
        <tissue evidence="7">Leaves</tissue>
    </source>
</reference>
<evidence type="ECO:0000313" key="8">
    <source>
        <dbReference type="Proteomes" id="UP001367508"/>
    </source>
</evidence>
<protein>
    <recommendedName>
        <fullName evidence="9">TF-B3 domain-containing protein</fullName>
    </recommendedName>
</protein>
<dbReference type="CDD" id="cd10017">
    <property type="entry name" value="B3_DNA"/>
    <property type="match status" value="1"/>
</dbReference>
<dbReference type="Gene3D" id="2.40.330.10">
    <property type="entry name" value="DNA-binding pseudobarrel domain"/>
    <property type="match status" value="1"/>
</dbReference>
<dbReference type="PANTHER" id="PTHR34269">
    <property type="entry name" value="TRANSCRIPTION FACTOR B3-DOMAIN FAMILY-RELATED"/>
    <property type="match status" value="1"/>
</dbReference>
<dbReference type="InterPro" id="IPR015300">
    <property type="entry name" value="DNA-bd_pseudobarrel_sf"/>
</dbReference>
<feature type="compositionally biased region" description="Low complexity" evidence="6">
    <location>
        <begin position="1"/>
        <end position="25"/>
    </location>
</feature>
<dbReference type="InterPro" id="IPR051442">
    <property type="entry name" value="B3_domain"/>
</dbReference>
<dbReference type="GO" id="GO:0003677">
    <property type="term" value="F:DNA binding"/>
    <property type="evidence" value="ECO:0007669"/>
    <property type="project" value="UniProtKB-KW"/>
</dbReference>
<evidence type="ECO:0000256" key="3">
    <source>
        <dbReference type="ARBA" id="ARBA00023125"/>
    </source>
</evidence>
<feature type="region of interest" description="Disordered" evidence="6">
    <location>
        <begin position="1"/>
        <end position="38"/>
    </location>
</feature>
<dbReference type="PANTHER" id="PTHR34269:SF11">
    <property type="entry name" value="B3 DOMAIN PROTEIN"/>
    <property type="match status" value="1"/>
</dbReference>
<keyword evidence="4" id="KW-0804">Transcription</keyword>
<dbReference type="EMBL" id="JAYMYQ010000001">
    <property type="protein sequence ID" value="KAK7363094.1"/>
    <property type="molecule type" value="Genomic_DNA"/>
</dbReference>
<evidence type="ECO:0000256" key="2">
    <source>
        <dbReference type="ARBA" id="ARBA00023015"/>
    </source>
</evidence>
<keyword evidence="5" id="KW-0539">Nucleus</keyword>
<evidence type="ECO:0000256" key="1">
    <source>
        <dbReference type="ARBA" id="ARBA00004123"/>
    </source>
</evidence>
<comment type="subcellular location">
    <subcellularLocation>
        <location evidence="1">Nucleus</location>
    </subcellularLocation>
</comment>
<accession>A0AAN9R9T0</accession>
<dbReference type="Proteomes" id="UP001367508">
    <property type="component" value="Unassembled WGS sequence"/>
</dbReference>
<organism evidence="7 8">
    <name type="scientific">Canavalia gladiata</name>
    <name type="common">Sword bean</name>
    <name type="synonym">Dolichos gladiatus</name>
    <dbReference type="NCBI Taxonomy" id="3824"/>
    <lineage>
        <taxon>Eukaryota</taxon>
        <taxon>Viridiplantae</taxon>
        <taxon>Streptophyta</taxon>
        <taxon>Embryophyta</taxon>
        <taxon>Tracheophyta</taxon>
        <taxon>Spermatophyta</taxon>
        <taxon>Magnoliopsida</taxon>
        <taxon>eudicotyledons</taxon>
        <taxon>Gunneridae</taxon>
        <taxon>Pentapetalae</taxon>
        <taxon>rosids</taxon>
        <taxon>fabids</taxon>
        <taxon>Fabales</taxon>
        <taxon>Fabaceae</taxon>
        <taxon>Papilionoideae</taxon>
        <taxon>50 kb inversion clade</taxon>
        <taxon>NPAAA clade</taxon>
        <taxon>indigoferoid/millettioid clade</taxon>
        <taxon>Phaseoleae</taxon>
        <taxon>Canavalia</taxon>
    </lineage>
</organism>
<evidence type="ECO:0000256" key="6">
    <source>
        <dbReference type="SAM" id="MobiDB-lite"/>
    </source>
</evidence>
<proteinExistence type="predicted"/>
<dbReference type="SUPFAM" id="SSF101936">
    <property type="entry name" value="DNA-binding pseudobarrel domain"/>
    <property type="match status" value="1"/>
</dbReference>
<sequence length="254" mass="29195">MACISGMCSSGSSSDINSGADAPTAAKRRTRKTTKQEERRSWDCTTDLMLYDDPWKIKKKLKESDIGNLSRLLLPKELVEDLVLPVLSPEACREADTEKGTQVMIWDLDTQSMNYLVFKFWTSSGSYVFIDGWTKNFVNRRALKKGDEIGLQWNPYNNCFNFSILFQITHIPQCGHRTFCCHAGLLRTLFSILLVDEHFPSTSASTTVVPKLDSIANFTSFFNAKRFTSFNLFRLACQSIVYQRWIFIRHHQFQ</sequence>
<evidence type="ECO:0000256" key="5">
    <source>
        <dbReference type="ARBA" id="ARBA00023242"/>
    </source>
</evidence>
<name>A0AAN9R9T0_CANGL</name>
<evidence type="ECO:0000256" key="4">
    <source>
        <dbReference type="ARBA" id="ARBA00023163"/>
    </source>
</evidence>
<dbReference type="AlphaFoldDB" id="A0AAN9R9T0"/>
<keyword evidence="2" id="KW-0805">Transcription regulation</keyword>
<keyword evidence="3" id="KW-0238">DNA-binding</keyword>
<evidence type="ECO:0000313" key="7">
    <source>
        <dbReference type="EMBL" id="KAK7363094.1"/>
    </source>
</evidence>
<comment type="caution">
    <text evidence="7">The sequence shown here is derived from an EMBL/GenBank/DDBJ whole genome shotgun (WGS) entry which is preliminary data.</text>
</comment>